<evidence type="ECO:0008006" key="12">
    <source>
        <dbReference type="Google" id="ProtNLM"/>
    </source>
</evidence>
<dbReference type="GO" id="GO:0043531">
    <property type="term" value="F:ADP binding"/>
    <property type="evidence" value="ECO:0007669"/>
    <property type="project" value="InterPro"/>
</dbReference>
<comment type="caution">
    <text evidence="10">The sequence shown here is derived from an EMBL/GenBank/DDBJ whole genome shotgun (WGS) entry which is preliminary data.</text>
</comment>
<dbReference type="AlphaFoldDB" id="A0A9J5ZEB6"/>
<accession>A0A9J5ZEB6</accession>
<gene>
    <name evidence="10" type="ORF">H5410_022548</name>
</gene>
<dbReference type="Gene3D" id="1.10.10.10">
    <property type="entry name" value="Winged helix-like DNA-binding domain superfamily/Winged helix DNA-binding domain"/>
    <property type="match status" value="1"/>
</dbReference>
<evidence type="ECO:0000259" key="9">
    <source>
        <dbReference type="Pfam" id="PF23559"/>
    </source>
</evidence>
<dbReference type="Proteomes" id="UP000824120">
    <property type="component" value="Chromosome 4"/>
</dbReference>
<evidence type="ECO:0000256" key="6">
    <source>
        <dbReference type="ARBA" id="ARBA00023054"/>
    </source>
</evidence>
<dbReference type="EMBL" id="JACXVP010000004">
    <property type="protein sequence ID" value="KAG5611267.1"/>
    <property type="molecule type" value="Genomic_DNA"/>
</dbReference>
<reference evidence="10 11" key="1">
    <citation type="submission" date="2020-09" db="EMBL/GenBank/DDBJ databases">
        <title>De no assembly of potato wild relative species, Solanum commersonii.</title>
        <authorList>
            <person name="Cho K."/>
        </authorList>
    </citation>
    <scope>NUCLEOTIDE SEQUENCE [LARGE SCALE GENOMIC DNA]</scope>
    <source>
        <strain evidence="10">LZ3.2</strain>
        <tissue evidence="10">Leaf</tissue>
    </source>
</reference>
<dbReference type="PANTHER" id="PTHR23155">
    <property type="entry name" value="DISEASE RESISTANCE PROTEIN RP"/>
    <property type="match status" value="1"/>
</dbReference>
<evidence type="ECO:0000256" key="2">
    <source>
        <dbReference type="ARBA" id="ARBA00008894"/>
    </source>
</evidence>
<evidence type="ECO:0000256" key="4">
    <source>
        <dbReference type="ARBA" id="ARBA00022821"/>
    </source>
</evidence>
<dbReference type="InterPro" id="IPR058922">
    <property type="entry name" value="WHD_DRP"/>
</dbReference>
<evidence type="ECO:0000259" key="8">
    <source>
        <dbReference type="Pfam" id="PF00931"/>
    </source>
</evidence>
<evidence type="ECO:0000256" key="1">
    <source>
        <dbReference type="ARBA" id="ARBA00004170"/>
    </source>
</evidence>
<protein>
    <recommendedName>
        <fullName evidence="12">NB-ARC domain-containing protein</fullName>
    </recommendedName>
</protein>
<keyword evidence="11" id="KW-1185">Reference proteome</keyword>
<evidence type="ECO:0000256" key="3">
    <source>
        <dbReference type="ARBA" id="ARBA00022741"/>
    </source>
</evidence>
<keyword evidence="4" id="KW-0611">Plant defense</keyword>
<keyword evidence="7" id="KW-0472">Membrane</keyword>
<proteinExistence type="inferred from homology"/>
<dbReference type="InterPro" id="IPR044974">
    <property type="entry name" value="Disease_R_plants"/>
</dbReference>
<dbReference type="OrthoDB" id="1304698at2759"/>
<dbReference type="Pfam" id="PF00931">
    <property type="entry name" value="NB-ARC"/>
    <property type="match status" value="1"/>
</dbReference>
<comment type="similarity">
    <text evidence="2">Belongs to the disease resistance NB-LRR family.</text>
</comment>
<evidence type="ECO:0000256" key="5">
    <source>
        <dbReference type="ARBA" id="ARBA00022840"/>
    </source>
</evidence>
<keyword evidence="5" id="KW-0067">ATP-binding</keyword>
<dbReference type="InterPro" id="IPR002182">
    <property type="entry name" value="NB-ARC"/>
</dbReference>
<dbReference type="PANTHER" id="PTHR23155:SF1228">
    <property type="entry name" value="NB-ARC DOMAIN CONTAINING PROTEIN, EXPRESSED"/>
    <property type="match status" value="1"/>
</dbReference>
<dbReference type="GO" id="GO:0098542">
    <property type="term" value="P:defense response to other organism"/>
    <property type="evidence" value="ECO:0007669"/>
    <property type="project" value="TreeGrafter"/>
</dbReference>
<dbReference type="InterPro" id="IPR032675">
    <property type="entry name" value="LRR_dom_sf"/>
</dbReference>
<dbReference type="GO" id="GO:0005524">
    <property type="term" value="F:ATP binding"/>
    <property type="evidence" value="ECO:0007669"/>
    <property type="project" value="UniProtKB-KW"/>
</dbReference>
<keyword evidence="3" id="KW-0547">Nucleotide-binding</keyword>
<dbReference type="InterPro" id="IPR027417">
    <property type="entry name" value="P-loop_NTPase"/>
</dbReference>
<feature type="domain" description="Disease resistance protein winged helix" evidence="9">
    <location>
        <begin position="206"/>
        <end position="283"/>
    </location>
</feature>
<organism evidence="10 11">
    <name type="scientific">Solanum commersonii</name>
    <name type="common">Commerson's wild potato</name>
    <name type="synonym">Commerson's nightshade</name>
    <dbReference type="NCBI Taxonomy" id="4109"/>
    <lineage>
        <taxon>Eukaryota</taxon>
        <taxon>Viridiplantae</taxon>
        <taxon>Streptophyta</taxon>
        <taxon>Embryophyta</taxon>
        <taxon>Tracheophyta</taxon>
        <taxon>Spermatophyta</taxon>
        <taxon>Magnoliopsida</taxon>
        <taxon>eudicotyledons</taxon>
        <taxon>Gunneridae</taxon>
        <taxon>Pentapetalae</taxon>
        <taxon>asterids</taxon>
        <taxon>lamiids</taxon>
        <taxon>Solanales</taxon>
        <taxon>Solanaceae</taxon>
        <taxon>Solanoideae</taxon>
        <taxon>Solaneae</taxon>
        <taxon>Solanum</taxon>
    </lineage>
</organism>
<dbReference type="SUPFAM" id="SSF52540">
    <property type="entry name" value="P-loop containing nucleoside triphosphate hydrolases"/>
    <property type="match status" value="1"/>
</dbReference>
<dbReference type="Gene3D" id="3.40.50.300">
    <property type="entry name" value="P-loop containing nucleotide triphosphate hydrolases"/>
    <property type="match status" value="1"/>
</dbReference>
<dbReference type="GO" id="GO:0016020">
    <property type="term" value="C:membrane"/>
    <property type="evidence" value="ECO:0007669"/>
    <property type="project" value="UniProtKB-SubCell"/>
</dbReference>
<dbReference type="SUPFAM" id="SSF52058">
    <property type="entry name" value="L domain-like"/>
    <property type="match status" value="1"/>
</dbReference>
<dbReference type="Pfam" id="PF23559">
    <property type="entry name" value="WHD_DRP"/>
    <property type="match status" value="1"/>
</dbReference>
<evidence type="ECO:0000256" key="7">
    <source>
        <dbReference type="ARBA" id="ARBA00023136"/>
    </source>
</evidence>
<feature type="domain" description="NB-ARC" evidence="8">
    <location>
        <begin position="1"/>
        <end position="119"/>
    </location>
</feature>
<evidence type="ECO:0000313" key="11">
    <source>
        <dbReference type="Proteomes" id="UP000824120"/>
    </source>
</evidence>
<evidence type="ECO:0000313" key="10">
    <source>
        <dbReference type="EMBL" id="KAG5611267.1"/>
    </source>
</evidence>
<sequence>MPGLGKSTLANKVYRNTLVASYFNVHTWCTISQKFNKSKVLQVILQQVAGSEGEKESNEGGKVVDLAEKLRKELYDKRYVIVLDDVWDIATVEMLITCFPRVERGNRIILTSRSSKVDQGSCPAELSKVGHQIVEKCQGLPLAAVLIAVAIIRGKKKEKDLWLKIPHNMDSLISANNNLQMTKVMQLSYDYLPYHLKPLLLYFGRFQKNKQTPVSKLMQLWIAEGSVDHYIPSKSSLEEITQSYLDALISSSLVMVDRSVSKSSHPFSVSIKACYVHDVVYDFCSVKAKKEKCSDGSKHLISLKVKNWLDPFSHIRHFGLIKVLQLDLCKISPTIVIEPSESRNSVDLKQAFYHGITAQNNQTVKAETCEPNDFLKWRNITSSFFEEEKDNIIHQPSRILEAECSKLEYLTALSRVDISYSQGTINALGKFPNLQHFDCNIVEPNDPSTHGNWFPKFDVLNKLESLILSYRDFRSKLRLHGFPPRPALFLAIATLPKLEILEFIHSDFLQDKWDASEDIYQSLKTLRLANVFLTEWQVDTETFPKLVELILEHCHELTEIPSAFGDIDTLKSIRVVQPSRHLSLEIQQQKLRKI</sequence>
<keyword evidence="6" id="KW-0175">Coiled coil</keyword>
<dbReference type="InterPro" id="IPR036388">
    <property type="entry name" value="WH-like_DNA-bd_sf"/>
</dbReference>
<comment type="subcellular location">
    <subcellularLocation>
        <location evidence="1">Membrane</location>
        <topology evidence="1">Peripheral membrane protein</topology>
    </subcellularLocation>
</comment>
<name>A0A9J5ZEB6_SOLCO</name>
<dbReference type="Gene3D" id="3.80.10.10">
    <property type="entry name" value="Ribonuclease Inhibitor"/>
    <property type="match status" value="1"/>
</dbReference>